<dbReference type="Gene3D" id="6.10.280.100">
    <property type="match status" value="1"/>
</dbReference>
<dbReference type="InterPro" id="IPR007250">
    <property type="entry name" value="HSP9_HSP12"/>
</dbReference>
<accession>A0A1E4T084</accession>
<proteinExistence type="predicted"/>
<feature type="compositionally biased region" description="Basic and acidic residues" evidence="1">
    <location>
        <begin position="28"/>
        <end position="38"/>
    </location>
</feature>
<reference evidence="3" key="1">
    <citation type="submission" date="2016-04" db="EMBL/GenBank/DDBJ databases">
        <title>Comparative genomics of biotechnologically important yeasts.</title>
        <authorList>
            <consortium name="DOE Joint Genome Institute"/>
            <person name="Riley R."/>
            <person name="Haridas S."/>
            <person name="Wolfe K.H."/>
            <person name="Lopes M.R."/>
            <person name="Hittinger C.T."/>
            <person name="Goker M."/>
            <person name="Salamov A."/>
            <person name="Wisecaver J."/>
            <person name="Long T.M."/>
            <person name="Aerts A.L."/>
            <person name="Barry K."/>
            <person name="Choi C."/>
            <person name="Clum A."/>
            <person name="Coughlan A.Y."/>
            <person name="Deshpande S."/>
            <person name="Douglass A.P."/>
            <person name="Hanson S.J."/>
            <person name="Klenk H.-P."/>
            <person name="Labutti K."/>
            <person name="Lapidus A."/>
            <person name="Lindquist E."/>
            <person name="Lipzen A."/>
            <person name="Meier-Kolthoff J.P."/>
            <person name="Ohm R.A."/>
            <person name="Otillar R.P."/>
            <person name="Pangilinan J."/>
            <person name="Peng Y."/>
            <person name="Rokas A."/>
            <person name="Rosa C.A."/>
            <person name="Scheuner C."/>
            <person name="Sibirny A.A."/>
            <person name="Slot J.C."/>
            <person name="Stielow J.B."/>
            <person name="Sun H."/>
            <person name="Kurtzman C.P."/>
            <person name="Blackwell M."/>
            <person name="Grigoriev I.V."/>
            <person name="Jeffries T.W."/>
        </authorList>
    </citation>
    <scope>NUCLEOTIDE SEQUENCE [LARGE SCALE GENOMIC DNA]</scope>
    <source>
        <strain evidence="3">NRRL YB-2248</strain>
    </source>
</reference>
<gene>
    <name evidence="2" type="ORF">CANARDRAFT_176119</name>
</gene>
<protein>
    <submittedName>
        <fullName evidence="2">Uncharacterized protein</fullName>
    </submittedName>
</protein>
<dbReference type="AlphaFoldDB" id="A0A1E4T084"/>
<name>A0A1E4T084_9ASCO</name>
<dbReference type="EMBL" id="KV453853">
    <property type="protein sequence ID" value="ODV85140.1"/>
    <property type="molecule type" value="Genomic_DNA"/>
</dbReference>
<evidence type="ECO:0000256" key="1">
    <source>
        <dbReference type="SAM" id="MobiDB-lite"/>
    </source>
</evidence>
<dbReference type="STRING" id="983967.A0A1E4T084"/>
<keyword evidence="3" id="KW-1185">Reference proteome</keyword>
<dbReference type="Proteomes" id="UP000094801">
    <property type="component" value="Unassembled WGS sequence"/>
</dbReference>
<feature type="region of interest" description="Disordered" evidence="1">
    <location>
        <begin position="1"/>
        <end position="78"/>
    </location>
</feature>
<feature type="compositionally biased region" description="Basic and acidic residues" evidence="1">
    <location>
        <begin position="1"/>
        <end position="21"/>
    </location>
</feature>
<feature type="compositionally biased region" description="Polar residues" evidence="1">
    <location>
        <begin position="51"/>
        <end position="66"/>
    </location>
</feature>
<sequence>MSDLGRKSFTDKASETLKPDSQKSTFESVKEGVTDSADKFASAVTPESEKSATQTLGDKAQSGSDKASSELKSDQATLGETASEYLEAGKKAVGDAVEYVSGAITGAKEGGEATKK</sequence>
<dbReference type="PIRSF" id="PIRSF002590">
    <property type="entry name" value="HSP9/HSP12_fun"/>
    <property type="match status" value="1"/>
</dbReference>
<evidence type="ECO:0000313" key="3">
    <source>
        <dbReference type="Proteomes" id="UP000094801"/>
    </source>
</evidence>
<evidence type="ECO:0000313" key="2">
    <source>
        <dbReference type="EMBL" id="ODV85140.1"/>
    </source>
</evidence>
<dbReference type="Pfam" id="PF04119">
    <property type="entry name" value="HSP9_HSP12"/>
    <property type="match status" value="1"/>
</dbReference>
<dbReference type="OrthoDB" id="2348401at2759"/>
<organism evidence="2 3">
    <name type="scientific">[Candida] arabinofermentans NRRL YB-2248</name>
    <dbReference type="NCBI Taxonomy" id="983967"/>
    <lineage>
        <taxon>Eukaryota</taxon>
        <taxon>Fungi</taxon>
        <taxon>Dikarya</taxon>
        <taxon>Ascomycota</taxon>
        <taxon>Saccharomycotina</taxon>
        <taxon>Pichiomycetes</taxon>
        <taxon>Pichiales</taxon>
        <taxon>Pichiaceae</taxon>
        <taxon>Ogataea</taxon>
        <taxon>Ogataea/Candida clade</taxon>
    </lineage>
</organism>